<name>A0A158A772_9BURK</name>
<evidence type="ECO:0000313" key="2">
    <source>
        <dbReference type="Proteomes" id="UP000054903"/>
    </source>
</evidence>
<reference evidence="1" key="1">
    <citation type="submission" date="2016-01" db="EMBL/GenBank/DDBJ databases">
        <authorList>
            <person name="Peeters C."/>
        </authorList>
    </citation>
    <scope>NUCLEOTIDE SEQUENCE</scope>
    <source>
        <strain evidence="1">LMG 29320</strain>
    </source>
</reference>
<proteinExistence type="predicted"/>
<protein>
    <submittedName>
        <fullName evidence="1">Uncharacterized protein</fullName>
    </submittedName>
</protein>
<keyword evidence="2" id="KW-1185">Reference proteome</keyword>
<organism evidence="1 2">
    <name type="scientific">Caballeronia fortuita</name>
    <dbReference type="NCBI Taxonomy" id="1777138"/>
    <lineage>
        <taxon>Bacteria</taxon>
        <taxon>Pseudomonadati</taxon>
        <taxon>Pseudomonadota</taxon>
        <taxon>Betaproteobacteria</taxon>
        <taxon>Burkholderiales</taxon>
        <taxon>Burkholderiaceae</taxon>
        <taxon>Caballeronia</taxon>
    </lineage>
</organism>
<comment type="caution">
    <text evidence="1">The sequence shown here is derived from an EMBL/GenBank/DDBJ whole genome shotgun (WGS) entry which is preliminary data.</text>
</comment>
<dbReference type="STRING" id="1777138.AWB77_01451"/>
<dbReference type="RefSeq" id="WP_157694763.1">
    <property type="nucleotide sequence ID" value="NZ_FCNX02000003.1"/>
</dbReference>
<dbReference type="EMBL" id="FCNX02000003">
    <property type="protein sequence ID" value="SAK53638.1"/>
    <property type="molecule type" value="Genomic_DNA"/>
</dbReference>
<evidence type="ECO:0000313" key="1">
    <source>
        <dbReference type="EMBL" id="SAK53638.1"/>
    </source>
</evidence>
<accession>A0A158A772</accession>
<sequence length="48" mass="5110">MAIDFFSDSATTIHGEFVTAAASMAVINPANEGPQRVDHADVNLYARS</sequence>
<gene>
    <name evidence="1" type="ORF">AWB77_01451</name>
</gene>
<dbReference type="AlphaFoldDB" id="A0A158A772"/>
<dbReference type="Proteomes" id="UP000054903">
    <property type="component" value="Unassembled WGS sequence"/>
</dbReference>